<dbReference type="AlphaFoldDB" id="I3R9W3"/>
<reference evidence="2 4" key="4">
    <citation type="submission" date="2019-04" db="EMBL/GenBank/DDBJ databases">
        <title>Methylomes of two halophilic Archaea, Haloarcula marismortui and Haloferax mediterranei.</title>
        <authorList>
            <person name="DasSarma S."/>
            <person name="DasSarma P."/>
            <person name="DasSarma S."/>
            <person name="Fomenkov A."/>
            <person name="Vincze T."/>
            <person name="Anton B.P."/>
            <person name="Roberts R.J."/>
        </authorList>
    </citation>
    <scope>NUCLEOTIDE SEQUENCE [LARGE SCALE GENOMIC DNA]</scope>
    <source>
        <strain evidence="2">ATCC 33500</strain>
        <strain evidence="4">ATCC 33500 / DSM 1411 / JCM 8866 / NBRC 14739 / NCIMB 2177 / R-4</strain>
        <plasmid evidence="2 4">pHME322</plasmid>
    </source>
</reference>
<organism evidence="1 3">
    <name type="scientific">Haloferax mediterranei (strain ATCC 33500 / DSM 1411 / JCM 8866 / NBRC 14739 / NCIMB 2177 / R-4)</name>
    <name type="common">Halobacterium mediterranei</name>
    <dbReference type="NCBI Taxonomy" id="523841"/>
    <lineage>
        <taxon>Archaea</taxon>
        <taxon>Methanobacteriati</taxon>
        <taxon>Methanobacteriota</taxon>
        <taxon>Stenosarchaea group</taxon>
        <taxon>Halobacteria</taxon>
        <taxon>Halobacteriales</taxon>
        <taxon>Haloferacaceae</taxon>
        <taxon>Haloferax</taxon>
    </lineage>
</organism>
<dbReference type="RefSeq" id="WP_014732683.1">
    <property type="nucleotide sequence ID" value="NC_017943.1"/>
</dbReference>
<evidence type="ECO:0000313" key="4">
    <source>
        <dbReference type="Proteomes" id="UP000299011"/>
    </source>
</evidence>
<geneLocation type="plasmid" evidence="2 4">
    <name>pHME322</name>
</geneLocation>
<proteinExistence type="predicted"/>
<dbReference type="EMBL" id="CP001870">
    <property type="protein sequence ID" value="AFK21023.1"/>
    <property type="molecule type" value="Genomic_DNA"/>
</dbReference>
<gene>
    <name evidence="1" type="ordered locus">HFX_5189</name>
    <name evidence="2" type="ORF">E6P09_17840</name>
</gene>
<name>I3R9W3_HALMT</name>
<dbReference type="HOGENOM" id="CLU_1850568_0_0_2"/>
<protein>
    <submittedName>
        <fullName evidence="1">Uncharacterized protein</fullName>
    </submittedName>
</protein>
<evidence type="ECO:0000313" key="2">
    <source>
        <dbReference type="EMBL" id="QCQ77184.1"/>
    </source>
</evidence>
<keyword evidence="1" id="KW-0614">Plasmid</keyword>
<dbReference type="Proteomes" id="UP000006469">
    <property type="component" value="Plasmid pHM300"/>
</dbReference>
<geneLocation type="plasmid" evidence="1 3">
    <name>pHM300</name>
</geneLocation>
<reference evidence="1" key="3">
    <citation type="submission" date="2014-05" db="EMBL/GenBank/DDBJ databases">
        <authorList>
            <person name="Wang L."/>
            <person name="Yang H."/>
            <person name="Xiang H."/>
        </authorList>
    </citation>
    <scope>NUCLEOTIDE SEQUENCE</scope>
    <source>
        <strain evidence="1">CGMCC 1.2087</strain>
        <plasmid evidence="1">pHM300</plasmid>
    </source>
</reference>
<evidence type="ECO:0000313" key="3">
    <source>
        <dbReference type="Proteomes" id="UP000006469"/>
    </source>
</evidence>
<dbReference type="Proteomes" id="UP000299011">
    <property type="component" value="Plasmid pHME322"/>
</dbReference>
<dbReference type="KEGG" id="hme:HFX_5189"/>
<dbReference type="GeneID" id="40158319"/>
<sequence length="138" mass="15439">MDSSKGVFRRQFSSAIASATLLFPLTGCINDGTQTSKKEGHEVHATNLLEHHVQFFITMSDKDENVVFKREYTLPPNSYNESEQVSETPDQMAVEYSGERQTYDYSPTVSCGEASTVSIIFAVTEDEGMRIMYGCRST</sequence>
<reference evidence="1" key="1">
    <citation type="journal article" date="2012" name="Appl. Environ. Microbiol.">
        <title>Identification of the haloarchaeal phasin (PhaP) that functions in polyhydroxyalkanoate accumulation and granule formation in Haloferax mediterranei.</title>
        <authorList>
            <person name="Cai S."/>
            <person name="Cai L."/>
            <person name="Liu H."/>
            <person name="Liu X."/>
            <person name="Han J."/>
            <person name="Zhou J."/>
            <person name="Xiang H."/>
        </authorList>
    </citation>
    <scope>NUCLEOTIDE SEQUENCE</scope>
    <source>
        <strain evidence="1">CGMCC 1.2087</strain>
    </source>
</reference>
<reference evidence="1 3" key="2">
    <citation type="journal article" date="2012" name="J. Bacteriol.">
        <title>Complete genome sequence of the metabolically versatile halophilic archaeon Haloferax mediterranei, a poly(3-hydroxybutyrate-co-3-hydroxyvalerate) producer.</title>
        <authorList>
            <person name="Han J."/>
            <person name="Zhang F."/>
            <person name="Hou J."/>
            <person name="Liu X."/>
            <person name="Li M."/>
            <person name="Liu H."/>
            <person name="Cai L."/>
            <person name="Zhang B."/>
            <person name="Chen Y."/>
            <person name="Zhou J."/>
            <person name="Hu S."/>
            <person name="Xiang H."/>
        </authorList>
    </citation>
    <scope>NUCLEOTIDE SEQUENCE [LARGE SCALE GENOMIC DNA]</scope>
    <source>
        <strain evidence="3">ATCC 33500 / DSM 1411 / JCM 8866 / NBRC 14739 / NCIMB 2177 / R-4</strain>
        <strain evidence="1">CGMCC 1.2087</strain>
        <plasmid evidence="3">pHM300</plasmid>
    </source>
</reference>
<evidence type="ECO:0000313" key="1">
    <source>
        <dbReference type="EMBL" id="AFK21023.1"/>
    </source>
</evidence>
<accession>I3R9W3</accession>
<dbReference type="EMBL" id="CP039141">
    <property type="protein sequence ID" value="QCQ77184.1"/>
    <property type="molecule type" value="Genomic_DNA"/>
</dbReference>